<dbReference type="InterPro" id="IPR036291">
    <property type="entry name" value="NAD(P)-bd_dom_sf"/>
</dbReference>
<accession>A0A517LZX7</accession>
<keyword evidence="5" id="KW-1185">Reference proteome</keyword>
<dbReference type="EC" id="1.1.1.69" evidence="4"/>
<dbReference type="Pfam" id="PF13561">
    <property type="entry name" value="adh_short_C2"/>
    <property type="match status" value="1"/>
</dbReference>
<dbReference type="KEGG" id="ruv:EC9_23590"/>
<dbReference type="Gene3D" id="3.40.50.720">
    <property type="entry name" value="NAD(P)-binding Rossmann-like Domain"/>
    <property type="match status" value="1"/>
</dbReference>
<name>A0A517LZX7_9BACT</name>
<evidence type="ECO:0000313" key="4">
    <source>
        <dbReference type="EMBL" id="QDS88171.1"/>
    </source>
</evidence>
<evidence type="ECO:0000313" key="5">
    <source>
        <dbReference type="Proteomes" id="UP000319557"/>
    </source>
</evidence>
<dbReference type="AlphaFoldDB" id="A0A517LZX7"/>
<comment type="similarity">
    <text evidence="1">Belongs to the short-chain dehydrogenases/reductases (SDR) family.</text>
</comment>
<evidence type="ECO:0000256" key="1">
    <source>
        <dbReference type="ARBA" id="ARBA00006484"/>
    </source>
</evidence>
<keyword evidence="2 4" id="KW-0560">Oxidoreductase</keyword>
<dbReference type="Proteomes" id="UP000319557">
    <property type="component" value="Chromosome"/>
</dbReference>
<dbReference type="CDD" id="cd05233">
    <property type="entry name" value="SDR_c"/>
    <property type="match status" value="1"/>
</dbReference>
<gene>
    <name evidence="4" type="primary">gno_2</name>
    <name evidence="4" type="ORF">EC9_23590</name>
</gene>
<dbReference type="EMBL" id="CP036261">
    <property type="protein sequence ID" value="QDS88171.1"/>
    <property type="molecule type" value="Genomic_DNA"/>
</dbReference>
<feature type="domain" description="Ketoreductase" evidence="3">
    <location>
        <begin position="95"/>
        <end position="242"/>
    </location>
</feature>
<dbReference type="PANTHER" id="PTHR43669:SF3">
    <property type="entry name" value="ALCOHOL DEHYDROGENASE, PUTATIVE (AFU_ORTHOLOGUE AFUA_3G03445)-RELATED"/>
    <property type="match status" value="1"/>
</dbReference>
<dbReference type="FunFam" id="3.40.50.720:FF:000084">
    <property type="entry name" value="Short-chain dehydrogenase reductase"/>
    <property type="match status" value="1"/>
</dbReference>
<dbReference type="InterPro" id="IPR057326">
    <property type="entry name" value="KR_dom"/>
</dbReference>
<dbReference type="InterPro" id="IPR002347">
    <property type="entry name" value="SDR_fam"/>
</dbReference>
<proteinExistence type="inferred from homology"/>
<protein>
    <submittedName>
        <fullName evidence="4">Gluconate 5-dehydrogenase</fullName>
        <ecNumber evidence="4">1.1.1.69</ecNumber>
    </submittedName>
</protein>
<reference evidence="4 5" key="1">
    <citation type="submission" date="2019-02" db="EMBL/GenBank/DDBJ databases">
        <title>Deep-cultivation of Planctomycetes and their phenomic and genomic characterization uncovers novel biology.</title>
        <authorList>
            <person name="Wiegand S."/>
            <person name="Jogler M."/>
            <person name="Boedeker C."/>
            <person name="Pinto D."/>
            <person name="Vollmers J."/>
            <person name="Rivas-Marin E."/>
            <person name="Kohn T."/>
            <person name="Peeters S.H."/>
            <person name="Heuer A."/>
            <person name="Rast P."/>
            <person name="Oberbeckmann S."/>
            <person name="Bunk B."/>
            <person name="Jeske O."/>
            <person name="Meyerdierks A."/>
            <person name="Storesund J.E."/>
            <person name="Kallscheuer N."/>
            <person name="Luecker S."/>
            <person name="Lage O.M."/>
            <person name="Pohl T."/>
            <person name="Merkel B.J."/>
            <person name="Hornburger P."/>
            <person name="Mueller R.-W."/>
            <person name="Bruemmer F."/>
            <person name="Labrenz M."/>
            <person name="Spormann A.M."/>
            <person name="Op den Camp H."/>
            <person name="Overmann J."/>
            <person name="Amann R."/>
            <person name="Jetten M.S.M."/>
            <person name="Mascher T."/>
            <person name="Medema M.H."/>
            <person name="Devos D.P."/>
            <person name="Kaster A.-K."/>
            <person name="Ovreas L."/>
            <person name="Rohde M."/>
            <person name="Galperin M.Y."/>
            <person name="Jogler C."/>
        </authorList>
    </citation>
    <scope>NUCLEOTIDE SEQUENCE [LARGE SCALE GENOMIC DNA]</scope>
    <source>
        <strain evidence="4 5">EC9</strain>
    </source>
</reference>
<dbReference type="PANTHER" id="PTHR43669">
    <property type="entry name" value="5-KETO-D-GLUCONATE 5-REDUCTASE"/>
    <property type="match status" value="1"/>
</dbReference>
<dbReference type="PRINTS" id="PR00081">
    <property type="entry name" value="GDHRDH"/>
</dbReference>
<organism evidence="4 5">
    <name type="scientific">Rosistilla ulvae</name>
    <dbReference type="NCBI Taxonomy" id="1930277"/>
    <lineage>
        <taxon>Bacteria</taxon>
        <taxon>Pseudomonadati</taxon>
        <taxon>Planctomycetota</taxon>
        <taxon>Planctomycetia</taxon>
        <taxon>Pirellulales</taxon>
        <taxon>Pirellulaceae</taxon>
        <taxon>Rosistilla</taxon>
    </lineage>
</organism>
<dbReference type="SMART" id="SM00822">
    <property type="entry name" value="PKS_KR"/>
    <property type="match status" value="1"/>
</dbReference>
<evidence type="ECO:0000256" key="2">
    <source>
        <dbReference type="ARBA" id="ARBA00023002"/>
    </source>
</evidence>
<sequence>MSLLRYQVRADNFTPFFTLAQRSWATGEFRSEKRGLLGNMKRLLGWSGCRSSGLCGCIPRMLGRNLHDSASATCSLQYLPPIIGTATLPFDLTGSTALITGGTQGVGAAIAIAIAGSGGNVVLHGLRDDDAAQQTLAACRAQGANADLLLGDLAGPTEDCIGRLFDSATAAHPEINMLVNNAGTYIDVPFLEMDFERYQRTMQLNVAAGFFLTQAFARRWVDRQARGRVLFTGSINGQLAEPDHVAYDSSKGAVLAMVKSLCVALAPHGIRVNGMAPGLVKTPLTGVLETDQDLDAWMRLHTPNGRVPEASACGGAAVFLLSDEAEHVHGQMLLVDGGMSAWQQPDMPTQLRGKLS</sequence>
<dbReference type="PRINTS" id="PR00080">
    <property type="entry name" value="SDRFAMILY"/>
</dbReference>
<dbReference type="SUPFAM" id="SSF51735">
    <property type="entry name" value="NAD(P)-binding Rossmann-fold domains"/>
    <property type="match status" value="1"/>
</dbReference>
<dbReference type="GO" id="GO:0008874">
    <property type="term" value="F:gluconate 5-dehydrogenase activity"/>
    <property type="evidence" value="ECO:0007669"/>
    <property type="project" value="UniProtKB-EC"/>
</dbReference>
<evidence type="ECO:0000259" key="3">
    <source>
        <dbReference type="SMART" id="SM00822"/>
    </source>
</evidence>